<organism evidence="2 3">
    <name type="scientific">Shewanella metallivivens</name>
    <dbReference type="NCBI Taxonomy" id="2872342"/>
    <lineage>
        <taxon>Bacteria</taxon>
        <taxon>Pseudomonadati</taxon>
        <taxon>Pseudomonadota</taxon>
        <taxon>Gammaproteobacteria</taxon>
        <taxon>Alteromonadales</taxon>
        <taxon>Shewanellaceae</taxon>
        <taxon>Shewanella</taxon>
    </lineage>
</organism>
<feature type="transmembrane region" description="Helical" evidence="1">
    <location>
        <begin position="233"/>
        <end position="253"/>
    </location>
</feature>
<evidence type="ECO:0000313" key="3">
    <source>
        <dbReference type="Proteomes" id="UP001213691"/>
    </source>
</evidence>
<feature type="transmembrane region" description="Helical" evidence="1">
    <location>
        <begin position="6"/>
        <end position="22"/>
    </location>
</feature>
<evidence type="ECO:0000256" key="1">
    <source>
        <dbReference type="SAM" id="Phobius"/>
    </source>
</evidence>
<keyword evidence="1" id="KW-1133">Transmembrane helix</keyword>
<proteinExistence type="predicted"/>
<feature type="transmembrane region" description="Helical" evidence="1">
    <location>
        <begin position="67"/>
        <end position="86"/>
    </location>
</feature>
<keyword evidence="1" id="KW-0472">Membrane</keyword>
<sequence>MTDFFGTLIPFLLIHIICDFYLQPDSWVEAKKAHTYRSTELYFHSLLHGVGLILPAMVLGIDWRSTFCLVVIVAVTHFVIDLWKVTTPKGDKLAYFVIDQALHVLVLAAIAFHVTDGASIDAVLQHEHFFDGVLVVCAYLLILKPTSIVIGAVLSKYPIVNPADVNEVKTEVGGDIDTDTVTQAVTDTQTATNTPIATNSAAPITSVSPVNDESTYVSGLVAGGELIGYLERLLILTFTLVGSYAAVGFVLAAKSIFRFGELNQSANRSMTEYVLIGSLLSVVITTLIGALVSLGFK</sequence>
<feature type="transmembrane region" description="Helical" evidence="1">
    <location>
        <begin position="132"/>
        <end position="154"/>
    </location>
</feature>
<dbReference type="InterPro" id="IPR021737">
    <property type="entry name" value="Phage_phiKZ_Orf197"/>
</dbReference>
<dbReference type="Proteomes" id="UP001213691">
    <property type="component" value="Unassembled WGS sequence"/>
</dbReference>
<gene>
    <name evidence="2" type="ORF">PQR79_03920</name>
</gene>
<reference evidence="2 3" key="1">
    <citation type="submission" date="2023-02" db="EMBL/GenBank/DDBJ databases">
        <title>Genome sequence of Shewanella metallivivens ER-Te-42B-Light, sp. nov., enriched from sulfide tube worms (Riftia pachyptila) isolated from Explorer Ridge in the Pacific Ocean.</title>
        <authorList>
            <person name="Maltman C."/>
            <person name="Kuzyk S.B."/>
            <person name="Kyndt J.A."/>
            <person name="Yurkov V."/>
        </authorList>
    </citation>
    <scope>NUCLEOTIDE SEQUENCE [LARGE SCALE GENOMIC DNA]</scope>
    <source>
        <strain evidence="2 3">ER-Te-42B-Light</strain>
    </source>
</reference>
<dbReference type="EMBL" id="JAQQPZ010000002">
    <property type="protein sequence ID" value="MDD8058281.1"/>
    <property type="molecule type" value="Genomic_DNA"/>
</dbReference>
<evidence type="ECO:0000313" key="2">
    <source>
        <dbReference type="EMBL" id="MDD8058281.1"/>
    </source>
</evidence>
<feature type="transmembrane region" description="Helical" evidence="1">
    <location>
        <begin position="42"/>
        <end position="61"/>
    </location>
</feature>
<comment type="caution">
    <text evidence="2">The sequence shown here is derived from an EMBL/GenBank/DDBJ whole genome shotgun (WGS) entry which is preliminary data.</text>
</comment>
<dbReference type="Pfam" id="PF11750">
    <property type="entry name" value="DUF3307"/>
    <property type="match status" value="1"/>
</dbReference>
<feature type="transmembrane region" description="Helical" evidence="1">
    <location>
        <begin position="273"/>
        <end position="296"/>
    </location>
</feature>
<dbReference type="RefSeq" id="WP_238104013.1">
    <property type="nucleotide sequence ID" value="NZ_JAQQPZ010000002.1"/>
</dbReference>
<accession>A0ABT5TI47</accession>
<feature type="transmembrane region" description="Helical" evidence="1">
    <location>
        <begin position="93"/>
        <end position="112"/>
    </location>
</feature>
<protein>
    <submittedName>
        <fullName evidence="2">DUF3307 domain-containing protein</fullName>
    </submittedName>
</protein>
<name>A0ABT5TI47_9GAMM</name>
<keyword evidence="3" id="KW-1185">Reference proteome</keyword>
<keyword evidence="1" id="KW-0812">Transmembrane</keyword>